<dbReference type="EMBL" id="DAKRPA010000030">
    <property type="protein sequence ID" value="DBA02527.1"/>
    <property type="molecule type" value="Genomic_DNA"/>
</dbReference>
<sequence>CHRLERSEDRTLIPLVLLNKTFAWFEESCKQIKFGNEDCECVMKLCHNMPTRGQGTKIGPERMVWTGGPFRNAEVAWPSEAELEKPLRVAHDGNWLDAMCSRFQPLVVGDCVH</sequence>
<accession>A0AAV2Z739</accession>
<evidence type="ECO:0000313" key="2">
    <source>
        <dbReference type="Proteomes" id="UP001146120"/>
    </source>
</evidence>
<reference evidence="1" key="1">
    <citation type="submission" date="2022-11" db="EMBL/GenBank/DDBJ databases">
        <authorList>
            <person name="Morgan W.R."/>
            <person name="Tartar A."/>
        </authorList>
    </citation>
    <scope>NUCLEOTIDE SEQUENCE</scope>
    <source>
        <strain evidence="1">ARSEF 373</strain>
    </source>
</reference>
<dbReference type="Proteomes" id="UP001146120">
    <property type="component" value="Unassembled WGS sequence"/>
</dbReference>
<comment type="caution">
    <text evidence="1">The sequence shown here is derived from an EMBL/GenBank/DDBJ whole genome shotgun (WGS) entry which is preliminary data.</text>
</comment>
<evidence type="ECO:0000313" key="1">
    <source>
        <dbReference type="EMBL" id="DBA02527.1"/>
    </source>
</evidence>
<proteinExistence type="predicted"/>
<dbReference type="AlphaFoldDB" id="A0AAV2Z739"/>
<reference evidence="1" key="2">
    <citation type="journal article" date="2023" name="Microbiol Resour">
        <title>Decontamination and Annotation of the Draft Genome Sequence of the Oomycete Lagenidium giganteum ARSEF 373.</title>
        <authorList>
            <person name="Morgan W.R."/>
            <person name="Tartar A."/>
        </authorList>
    </citation>
    <scope>NUCLEOTIDE SEQUENCE</scope>
    <source>
        <strain evidence="1">ARSEF 373</strain>
    </source>
</reference>
<name>A0AAV2Z739_9STRA</name>
<gene>
    <name evidence="1" type="ORF">N0F65_010999</name>
</gene>
<keyword evidence="2" id="KW-1185">Reference proteome</keyword>
<protein>
    <submittedName>
        <fullName evidence="1">Uncharacterized protein</fullName>
    </submittedName>
</protein>
<feature type="non-terminal residue" evidence="1">
    <location>
        <position position="1"/>
    </location>
</feature>
<organism evidence="1 2">
    <name type="scientific">Lagenidium giganteum</name>
    <dbReference type="NCBI Taxonomy" id="4803"/>
    <lineage>
        <taxon>Eukaryota</taxon>
        <taxon>Sar</taxon>
        <taxon>Stramenopiles</taxon>
        <taxon>Oomycota</taxon>
        <taxon>Peronosporomycetes</taxon>
        <taxon>Pythiales</taxon>
        <taxon>Pythiaceae</taxon>
    </lineage>
</organism>